<evidence type="ECO:0000256" key="14">
    <source>
        <dbReference type="ARBA" id="ARBA00023136"/>
    </source>
</evidence>
<comment type="pathway">
    <text evidence="3 17">Carbohydrate degradation; glycolysis; pyruvate from D-glyceraldehyde 3-phosphate: step 5/5.</text>
</comment>
<keyword evidence="11" id="KW-0067">ATP-binding</keyword>
<reference evidence="21" key="1">
    <citation type="submission" date="2021-02" db="EMBL/GenBank/DDBJ databases">
        <authorList>
            <person name="Dougan E. K."/>
            <person name="Rhodes N."/>
            <person name="Thang M."/>
            <person name="Chan C."/>
        </authorList>
    </citation>
    <scope>NUCLEOTIDE SEQUENCE</scope>
</reference>
<name>A0A813G145_POLGL</name>
<dbReference type="Pfam" id="PF00953">
    <property type="entry name" value="Glycos_transf_4"/>
    <property type="match status" value="1"/>
</dbReference>
<evidence type="ECO:0000256" key="5">
    <source>
        <dbReference type="ARBA" id="ARBA00012142"/>
    </source>
</evidence>
<keyword evidence="15 17" id="KW-0324">Glycolysis</keyword>
<evidence type="ECO:0000256" key="11">
    <source>
        <dbReference type="ARBA" id="ARBA00022840"/>
    </source>
</evidence>
<feature type="transmembrane region" description="Helical" evidence="18">
    <location>
        <begin position="105"/>
        <end position="125"/>
    </location>
</feature>
<evidence type="ECO:0000256" key="10">
    <source>
        <dbReference type="ARBA" id="ARBA00022777"/>
    </source>
</evidence>
<evidence type="ECO:0000256" key="4">
    <source>
        <dbReference type="ARBA" id="ARBA00008663"/>
    </source>
</evidence>
<comment type="similarity">
    <text evidence="4 17">Belongs to the pyruvate kinase family.</text>
</comment>
<keyword evidence="10 17" id="KW-0418">Kinase</keyword>
<keyword evidence="14 18" id="KW-0472">Membrane</keyword>
<dbReference type="GO" id="GO:0030955">
    <property type="term" value="F:potassium ion binding"/>
    <property type="evidence" value="ECO:0007669"/>
    <property type="project" value="InterPro"/>
</dbReference>
<dbReference type="UniPathway" id="UPA00378"/>
<keyword evidence="7 18" id="KW-0812">Transmembrane</keyword>
<dbReference type="Pfam" id="PF00224">
    <property type="entry name" value="PK"/>
    <property type="match status" value="1"/>
</dbReference>
<dbReference type="InterPro" id="IPR001697">
    <property type="entry name" value="Pyr_Knase"/>
</dbReference>
<dbReference type="GO" id="GO:0005524">
    <property type="term" value="F:ATP binding"/>
    <property type="evidence" value="ECO:0007669"/>
    <property type="project" value="UniProtKB-KW"/>
</dbReference>
<dbReference type="EC" id="2.7.1.40" evidence="5 17"/>
<dbReference type="PANTHER" id="PTHR11817">
    <property type="entry name" value="PYRUVATE KINASE"/>
    <property type="match status" value="1"/>
</dbReference>
<dbReference type="Proteomes" id="UP000654075">
    <property type="component" value="Unassembled WGS sequence"/>
</dbReference>
<dbReference type="UniPathway" id="UPA00109">
    <property type="reaction ID" value="UER00188"/>
</dbReference>
<evidence type="ECO:0000313" key="21">
    <source>
        <dbReference type="EMBL" id="CAE8618587.1"/>
    </source>
</evidence>
<dbReference type="InterPro" id="IPR015806">
    <property type="entry name" value="Pyrv_Knase_insert_dom_sf"/>
</dbReference>
<dbReference type="SUPFAM" id="SSF51621">
    <property type="entry name" value="Phosphoenolpyruvate/pyruvate domain"/>
    <property type="match status" value="1"/>
</dbReference>
<evidence type="ECO:0000256" key="13">
    <source>
        <dbReference type="ARBA" id="ARBA00022989"/>
    </source>
</evidence>
<dbReference type="GO" id="GO:0000287">
    <property type="term" value="F:magnesium ion binding"/>
    <property type="evidence" value="ECO:0007669"/>
    <property type="project" value="InterPro"/>
</dbReference>
<evidence type="ECO:0000256" key="15">
    <source>
        <dbReference type="ARBA" id="ARBA00023152"/>
    </source>
</evidence>
<dbReference type="CDD" id="cd06855">
    <property type="entry name" value="GT_GPT_euk"/>
    <property type="match status" value="1"/>
</dbReference>
<evidence type="ECO:0000256" key="18">
    <source>
        <dbReference type="SAM" id="Phobius"/>
    </source>
</evidence>
<dbReference type="GO" id="GO:0006488">
    <property type="term" value="P:dolichol-linked oligosaccharide biosynthetic process"/>
    <property type="evidence" value="ECO:0007669"/>
    <property type="project" value="InterPro"/>
</dbReference>
<comment type="subcellular location">
    <subcellularLocation>
        <location evidence="2">Membrane</location>
        <topology evidence="2">Multi-pass membrane protein</topology>
    </subcellularLocation>
</comment>
<dbReference type="FunFam" id="2.40.33.10:FF:000001">
    <property type="entry name" value="Pyruvate kinase"/>
    <property type="match status" value="1"/>
</dbReference>
<feature type="non-terminal residue" evidence="21">
    <location>
        <position position="1"/>
    </location>
</feature>
<dbReference type="InterPro" id="IPR020103">
    <property type="entry name" value="PsdUridine_synth_cat_dom_sf"/>
</dbReference>
<evidence type="ECO:0000313" key="22">
    <source>
        <dbReference type="Proteomes" id="UP000654075"/>
    </source>
</evidence>
<evidence type="ECO:0000256" key="3">
    <source>
        <dbReference type="ARBA" id="ARBA00004997"/>
    </source>
</evidence>
<dbReference type="GO" id="GO:0016301">
    <property type="term" value="F:kinase activity"/>
    <property type="evidence" value="ECO:0007669"/>
    <property type="project" value="UniProtKB-KW"/>
</dbReference>
<keyword evidence="16" id="KW-0670">Pyruvate</keyword>
<dbReference type="InterPro" id="IPR011037">
    <property type="entry name" value="Pyrv_Knase-like_insert_dom_sf"/>
</dbReference>
<dbReference type="Gene3D" id="3.30.2350.10">
    <property type="entry name" value="Pseudouridine synthase"/>
    <property type="match status" value="1"/>
</dbReference>
<protein>
    <recommendedName>
        <fullName evidence="5 17">Pyruvate kinase</fullName>
        <ecNumber evidence="5 17">2.7.1.40</ecNumber>
    </recommendedName>
</protein>
<feature type="transmembrane region" description="Helical" evidence="18">
    <location>
        <begin position="81"/>
        <end position="99"/>
    </location>
</feature>
<keyword evidence="6 17" id="KW-0808">Transferase</keyword>
<keyword evidence="9" id="KW-0547">Nucleotide-binding</keyword>
<gene>
    <name evidence="21" type="ORF">PGLA1383_LOCUS36200</name>
</gene>
<accession>A0A813G145</accession>
<feature type="domain" description="Pseudouridine synthase RsuA/RluA-like" evidence="20">
    <location>
        <begin position="263"/>
        <end position="346"/>
    </location>
</feature>
<evidence type="ECO:0000256" key="7">
    <source>
        <dbReference type="ARBA" id="ARBA00022692"/>
    </source>
</evidence>
<evidence type="ECO:0000256" key="1">
    <source>
        <dbReference type="ARBA" id="ARBA00001958"/>
    </source>
</evidence>
<comment type="caution">
    <text evidence="21">The sequence shown here is derived from an EMBL/GenBank/DDBJ whole genome shotgun (WGS) entry which is preliminary data.</text>
</comment>
<comment type="cofactor">
    <cofactor evidence="1">
        <name>K(+)</name>
        <dbReference type="ChEBI" id="CHEBI:29103"/>
    </cofactor>
</comment>
<sequence length="948" mass="104525">VPNQLRWLIGDIVDLGLLFYIFLLLLAVFSTHAINIYAGVNGLEVGQSVVIATSVLALNIIQLHRIPEQFSKYREQHVQSLFLILPFLAVSLSLLRLNWYPSQVFVGDTYCYFAGMTFAVVSIVGHFSKTMVLFLLPQILNFLYSCPQLFPFIGIPCPRHRMPAFDAAQGTVGNSYAEFRPEELRSLGRLVFWALKTFRLVHVRPGASDGLVQMSNLTLINFVLYAFGPCREDVSRHVVFRDTPHCHFPESIVLELMTKLDQLCQDYVALVHGTFSTDRGECHAPVDTSPFAETWRVRVDASGQPATTVWEVIAEYESPDKKERYSLVHCRMVTLRTHQLRVHMQHLGHPLVGDELYGSGVVPDFCPRTFLHKLRIGFFNIQGQAGGPEFAAGLRRVLLFADSPRPLEGPWQTEADWPRVGFAYEFRAWLETRQVVVADVSGAAPCIYPPGSNPPWRCRSAILIPQFKFRHSSSTSIFVRCSGFDPDTMSRIIAVGVAAASAVSVARCFVAPSPSAAANGAVANTVAQSASLRGAPVGAASGSESSSAAALLGAATVAAGAATLRAARRKDGARVVGVSRRSTLTFQQRAMKYPSKLENIADVNPIEKRADIICTIGPKSWDPEVMIKLIDSGMTVIRCNMSHGDHEEQSMKLANLEKAYVMRPDLRGKVKVLMDTRGPEIRTGTFEAENSKKELKAGQNLKLVTDYTVKGDENMVAITYKELPKSVKPGQRILVQDGTVVLTVTESGPDFVMCKVQNDCRLGQKKNVNVPGVKVELPVVGEREIIDIEKWAVPNKADYIALSFVQSPDDVKKCREHCGGLPIKIISKIENVEGLKNFDAILEQSDGIMVARGDLGMEIPIEKIWMAQKMMIQKTRAAGKYVVTATEMLSSMEDKPFPTRAEACDVANAILDGCDAVMLSSESAMGKFPVETVTCMRRIVEEAEHAMA</sequence>
<keyword evidence="13 18" id="KW-1133">Transmembrane helix</keyword>
<dbReference type="SUPFAM" id="SSF50800">
    <property type="entry name" value="PK beta-barrel domain-like"/>
    <property type="match status" value="1"/>
</dbReference>
<dbReference type="NCBIfam" id="TIGR01064">
    <property type="entry name" value="pyruv_kin"/>
    <property type="match status" value="1"/>
</dbReference>
<dbReference type="GO" id="GO:0003975">
    <property type="term" value="F:UDP-N-acetylglucosamine-dolichyl-phosphate N-acetylglucosaminephosphotransferase activity"/>
    <property type="evidence" value="ECO:0007669"/>
    <property type="project" value="InterPro"/>
</dbReference>
<evidence type="ECO:0000256" key="6">
    <source>
        <dbReference type="ARBA" id="ARBA00022679"/>
    </source>
</evidence>
<evidence type="ECO:0000256" key="8">
    <source>
        <dbReference type="ARBA" id="ARBA00022723"/>
    </source>
</evidence>
<dbReference type="Gene3D" id="3.20.20.60">
    <property type="entry name" value="Phosphoenolpyruvate-binding domains"/>
    <property type="match status" value="1"/>
</dbReference>
<dbReference type="GO" id="GO:0004743">
    <property type="term" value="F:pyruvate kinase activity"/>
    <property type="evidence" value="ECO:0007669"/>
    <property type="project" value="UniProtKB-EC"/>
</dbReference>
<evidence type="ECO:0000256" key="9">
    <source>
        <dbReference type="ARBA" id="ARBA00022741"/>
    </source>
</evidence>
<dbReference type="InterPro" id="IPR006145">
    <property type="entry name" value="PsdUridine_synth_RsuA/RluA"/>
</dbReference>
<organism evidence="21 22">
    <name type="scientific">Polarella glacialis</name>
    <name type="common">Dinoflagellate</name>
    <dbReference type="NCBI Taxonomy" id="89957"/>
    <lineage>
        <taxon>Eukaryota</taxon>
        <taxon>Sar</taxon>
        <taxon>Alveolata</taxon>
        <taxon>Dinophyceae</taxon>
        <taxon>Suessiales</taxon>
        <taxon>Suessiaceae</taxon>
        <taxon>Polarella</taxon>
    </lineage>
</organism>
<keyword evidence="22" id="KW-1185">Reference proteome</keyword>
<feature type="domain" description="Pyruvate kinase barrel" evidence="19">
    <location>
        <begin position="608"/>
        <end position="933"/>
    </location>
</feature>
<dbReference type="GO" id="GO:0009982">
    <property type="term" value="F:pseudouridine synthase activity"/>
    <property type="evidence" value="ECO:0007669"/>
    <property type="project" value="InterPro"/>
</dbReference>
<dbReference type="InterPro" id="IPR033895">
    <property type="entry name" value="GPT"/>
</dbReference>
<evidence type="ECO:0000256" key="16">
    <source>
        <dbReference type="ARBA" id="ARBA00023317"/>
    </source>
</evidence>
<dbReference type="InterPro" id="IPR040442">
    <property type="entry name" value="Pyrv_kinase-like_dom_sf"/>
</dbReference>
<proteinExistence type="inferred from homology"/>
<dbReference type="OrthoDB" id="10262326at2759"/>
<dbReference type="GO" id="GO:0016020">
    <property type="term" value="C:membrane"/>
    <property type="evidence" value="ECO:0007669"/>
    <property type="project" value="UniProtKB-SubCell"/>
</dbReference>
<dbReference type="PROSITE" id="PS00110">
    <property type="entry name" value="PYRUVATE_KINASE"/>
    <property type="match status" value="1"/>
</dbReference>
<evidence type="ECO:0000259" key="20">
    <source>
        <dbReference type="Pfam" id="PF00849"/>
    </source>
</evidence>
<dbReference type="CDD" id="cd02869">
    <property type="entry name" value="PseudoU_synth_RluA_like"/>
    <property type="match status" value="1"/>
</dbReference>
<dbReference type="GO" id="GO:0001522">
    <property type="term" value="P:pseudouridine synthesis"/>
    <property type="evidence" value="ECO:0007669"/>
    <property type="project" value="InterPro"/>
</dbReference>
<dbReference type="InterPro" id="IPR015793">
    <property type="entry name" value="Pyrv_Knase_brl"/>
</dbReference>
<evidence type="ECO:0000256" key="2">
    <source>
        <dbReference type="ARBA" id="ARBA00004141"/>
    </source>
</evidence>
<dbReference type="EMBL" id="CAJNNV010026596">
    <property type="protein sequence ID" value="CAE8618587.1"/>
    <property type="molecule type" value="Genomic_DNA"/>
</dbReference>
<dbReference type="Gene3D" id="2.40.33.10">
    <property type="entry name" value="PK beta-barrel domain-like"/>
    <property type="match status" value="1"/>
</dbReference>
<dbReference type="GO" id="GO:0003723">
    <property type="term" value="F:RNA binding"/>
    <property type="evidence" value="ECO:0007669"/>
    <property type="project" value="InterPro"/>
</dbReference>
<feature type="transmembrane region" description="Helical" evidence="18">
    <location>
        <begin position="12"/>
        <end position="33"/>
    </location>
</feature>
<keyword evidence="8" id="KW-0479">Metal-binding</keyword>
<feature type="transmembrane region" description="Helical" evidence="18">
    <location>
        <begin position="132"/>
        <end position="153"/>
    </location>
</feature>
<dbReference type="InterPro" id="IPR018209">
    <property type="entry name" value="Pyrv_Knase_AS"/>
</dbReference>
<dbReference type="PRINTS" id="PR01050">
    <property type="entry name" value="PYRUVTKNASE"/>
</dbReference>
<dbReference type="AlphaFoldDB" id="A0A813G145"/>
<dbReference type="InterPro" id="IPR000715">
    <property type="entry name" value="Glycosyl_transferase_4"/>
</dbReference>
<evidence type="ECO:0000256" key="12">
    <source>
        <dbReference type="ARBA" id="ARBA00022842"/>
    </source>
</evidence>
<dbReference type="SUPFAM" id="SSF55120">
    <property type="entry name" value="Pseudouridine synthase"/>
    <property type="match status" value="1"/>
</dbReference>
<feature type="transmembrane region" description="Helical" evidence="18">
    <location>
        <begin position="45"/>
        <end position="61"/>
    </location>
</feature>
<comment type="catalytic activity">
    <reaction evidence="17">
        <text>pyruvate + ATP = phosphoenolpyruvate + ADP + H(+)</text>
        <dbReference type="Rhea" id="RHEA:18157"/>
        <dbReference type="ChEBI" id="CHEBI:15361"/>
        <dbReference type="ChEBI" id="CHEBI:15378"/>
        <dbReference type="ChEBI" id="CHEBI:30616"/>
        <dbReference type="ChEBI" id="CHEBI:58702"/>
        <dbReference type="ChEBI" id="CHEBI:456216"/>
        <dbReference type="EC" id="2.7.1.40"/>
    </reaction>
</comment>
<dbReference type="InterPro" id="IPR015813">
    <property type="entry name" value="Pyrv/PenolPyrv_kinase-like_dom"/>
</dbReference>
<dbReference type="Pfam" id="PF00849">
    <property type="entry name" value="PseudoU_synth_2"/>
    <property type="match status" value="1"/>
</dbReference>
<evidence type="ECO:0000259" key="19">
    <source>
        <dbReference type="Pfam" id="PF00224"/>
    </source>
</evidence>
<evidence type="ECO:0000256" key="17">
    <source>
        <dbReference type="RuleBase" id="RU000504"/>
    </source>
</evidence>
<keyword evidence="12 17" id="KW-0460">Magnesium</keyword>